<evidence type="ECO:0000313" key="1">
    <source>
        <dbReference type="EMBL" id="JAS76936.1"/>
    </source>
</evidence>
<dbReference type="EMBL" id="GECU01030770">
    <property type="protein sequence ID" value="JAS76936.1"/>
    <property type="molecule type" value="Transcribed_RNA"/>
</dbReference>
<organism evidence="1">
    <name type="scientific">Homalodisca liturata</name>
    <dbReference type="NCBI Taxonomy" id="320908"/>
    <lineage>
        <taxon>Eukaryota</taxon>
        <taxon>Metazoa</taxon>
        <taxon>Ecdysozoa</taxon>
        <taxon>Arthropoda</taxon>
        <taxon>Hexapoda</taxon>
        <taxon>Insecta</taxon>
        <taxon>Pterygota</taxon>
        <taxon>Neoptera</taxon>
        <taxon>Paraneoptera</taxon>
        <taxon>Hemiptera</taxon>
        <taxon>Auchenorrhyncha</taxon>
        <taxon>Membracoidea</taxon>
        <taxon>Cicadellidae</taxon>
        <taxon>Cicadellinae</taxon>
        <taxon>Proconiini</taxon>
        <taxon>Homalodisca</taxon>
    </lineage>
</organism>
<protein>
    <submittedName>
        <fullName evidence="1">Uncharacterized protein</fullName>
    </submittedName>
</protein>
<reference evidence="1" key="1">
    <citation type="submission" date="2015-11" db="EMBL/GenBank/DDBJ databases">
        <title>De novo transcriptome assembly of four potential Pierce s Disease insect vectors from Arizona vineyards.</title>
        <authorList>
            <person name="Tassone E.E."/>
        </authorList>
    </citation>
    <scope>NUCLEOTIDE SEQUENCE</scope>
</reference>
<proteinExistence type="predicted"/>
<gene>
    <name evidence="1" type="ORF">g.2053</name>
</gene>
<accession>A0A1B6HQH9</accession>
<sequence>IIPFAWNNQTCTIKQETSFLVNSEDSMVVIQGAALQHCQPNINPLCYVPRYAGDAVSGSRCPRKTFMGATIQELSSLCVFSCVSGDEPLITQIDDFTYVLTHIVEHLEFVCRYTSNTTVKITERKSLGALHVRVPCDCSLIADSHILVSESYPCRQEADKLAVAHILPASWSKLKTLKITSKINHVSSTFETLDECLDNEWPSQLPHWNLSFSEHRKLESPTLKVLSVERDMYTSLSAVLHSIYFCLLTIIVVRNPHLVGLG</sequence>
<feature type="non-terminal residue" evidence="1">
    <location>
        <position position="262"/>
    </location>
</feature>
<feature type="non-terminal residue" evidence="1">
    <location>
        <position position="1"/>
    </location>
</feature>
<name>A0A1B6HQH9_9HEMI</name>
<dbReference type="AlphaFoldDB" id="A0A1B6HQH9"/>